<accession>A0A9X4L1A2</accession>
<evidence type="ECO:0000313" key="3">
    <source>
        <dbReference type="Proteomes" id="UP001153404"/>
    </source>
</evidence>
<keyword evidence="1" id="KW-0175">Coiled coil</keyword>
<dbReference type="RefSeq" id="WP_277539264.1">
    <property type="nucleotide sequence ID" value="NZ_JAPDIA010000009.1"/>
</dbReference>
<evidence type="ECO:0000313" key="2">
    <source>
        <dbReference type="EMBL" id="MDG0814373.1"/>
    </source>
</evidence>
<keyword evidence="3" id="KW-1185">Reference proteome</keyword>
<protein>
    <recommendedName>
        <fullName evidence="4">Hemerythrin-like domain-containing protein</fullName>
    </recommendedName>
</protein>
<name>A0A9X4L1A2_9BACL</name>
<dbReference type="EMBL" id="JAPDIA010000009">
    <property type="protein sequence ID" value="MDG0814373.1"/>
    <property type="molecule type" value="Genomic_DNA"/>
</dbReference>
<dbReference type="AlphaFoldDB" id="A0A9X4L1A2"/>
<reference evidence="2" key="1">
    <citation type="submission" date="2022-10" db="EMBL/GenBank/DDBJ databases">
        <title>Comparative genomic analysis of Cohnella hashimotonis sp. nov., isolated from the International Space Station.</title>
        <authorList>
            <person name="Simpson A."/>
            <person name="Venkateswaran K."/>
        </authorList>
    </citation>
    <scope>NUCLEOTIDE SEQUENCE</scope>
    <source>
        <strain evidence="2">DSM 28161</strain>
    </source>
</reference>
<comment type="caution">
    <text evidence="2">The sequence shown here is derived from an EMBL/GenBank/DDBJ whole genome shotgun (WGS) entry which is preliminary data.</text>
</comment>
<feature type="coiled-coil region" evidence="1">
    <location>
        <begin position="21"/>
        <end position="48"/>
    </location>
</feature>
<organism evidence="2 3">
    <name type="scientific">Cohnella rhizosphaerae</name>
    <dbReference type="NCBI Taxonomy" id="1457232"/>
    <lineage>
        <taxon>Bacteria</taxon>
        <taxon>Bacillati</taxon>
        <taxon>Bacillota</taxon>
        <taxon>Bacilli</taxon>
        <taxon>Bacillales</taxon>
        <taxon>Paenibacillaceae</taxon>
        <taxon>Cohnella</taxon>
    </lineage>
</organism>
<proteinExistence type="predicted"/>
<evidence type="ECO:0000256" key="1">
    <source>
        <dbReference type="SAM" id="Coils"/>
    </source>
</evidence>
<dbReference type="Proteomes" id="UP001153404">
    <property type="component" value="Unassembled WGS sequence"/>
</dbReference>
<sequence length="179" mass="20049">MKTNREANRPPQPVEIDIERYAHLNEAVNRARQEHDALEAELADLYAQACTVRKDEDVVHLNANVRILNERVKHFMTEWSAHIAWEKTELFPYAAWYLETEPDLFALMELDYGLAERFIGSFFEHAGASGPADLPRGGEGAVFPAAASLCLLEKPAERGAGDYRHAGGSLECLQLLKAD</sequence>
<dbReference type="Gene3D" id="1.20.120.520">
    <property type="entry name" value="nmb1532 protein domain like"/>
    <property type="match status" value="1"/>
</dbReference>
<evidence type="ECO:0008006" key="4">
    <source>
        <dbReference type="Google" id="ProtNLM"/>
    </source>
</evidence>
<gene>
    <name evidence="2" type="ORF">OMP40_37655</name>
</gene>